<feature type="domain" description="Small acidic protein-like" evidence="2">
    <location>
        <begin position="257"/>
        <end position="331"/>
    </location>
</feature>
<feature type="compositionally biased region" description="Basic and acidic residues" evidence="1">
    <location>
        <begin position="124"/>
        <end position="137"/>
    </location>
</feature>
<feature type="compositionally biased region" description="Basic residues" evidence="1">
    <location>
        <begin position="13"/>
        <end position="123"/>
    </location>
</feature>
<organism evidence="3 4">
    <name type="scientific">Tegillarca granosa</name>
    <name type="common">Malaysian cockle</name>
    <name type="synonym">Anadara granosa</name>
    <dbReference type="NCBI Taxonomy" id="220873"/>
    <lineage>
        <taxon>Eukaryota</taxon>
        <taxon>Metazoa</taxon>
        <taxon>Spiralia</taxon>
        <taxon>Lophotrochozoa</taxon>
        <taxon>Mollusca</taxon>
        <taxon>Bivalvia</taxon>
        <taxon>Autobranchia</taxon>
        <taxon>Pteriomorphia</taxon>
        <taxon>Arcoida</taxon>
        <taxon>Arcoidea</taxon>
        <taxon>Arcidae</taxon>
        <taxon>Tegillarca</taxon>
    </lineage>
</organism>
<feature type="region of interest" description="Disordered" evidence="1">
    <location>
        <begin position="278"/>
        <end position="301"/>
    </location>
</feature>
<evidence type="ECO:0000259" key="2">
    <source>
        <dbReference type="Pfam" id="PF15477"/>
    </source>
</evidence>
<feature type="compositionally biased region" description="Basic and acidic residues" evidence="1">
    <location>
        <begin position="279"/>
        <end position="301"/>
    </location>
</feature>
<dbReference type="PANTHER" id="PTHR22426:SF2">
    <property type="entry name" value="ARGININE_SERINE-RICH COILED-COIL PROTEIN 2"/>
    <property type="match status" value="1"/>
</dbReference>
<proteinExistence type="predicted"/>
<name>A0ABQ9F5V5_TEGGR</name>
<dbReference type="Pfam" id="PF15477">
    <property type="entry name" value="SMAP"/>
    <property type="match status" value="1"/>
</dbReference>
<feature type="region of interest" description="Disordered" evidence="1">
    <location>
        <begin position="328"/>
        <end position="348"/>
    </location>
</feature>
<protein>
    <recommendedName>
        <fullName evidence="2">Small acidic protein-like domain-containing protein</fullName>
    </recommendedName>
</protein>
<accession>A0ABQ9F5V5</accession>
<comment type="caution">
    <text evidence="3">The sequence shown here is derived from an EMBL/GenBank/DDBJ whole genome shotgun (WGS) entry which is preliminary data.</text>
</comment>
<feature type="region of interest" description="Disordered" evidence="1">
    <location>
        <begin position="1"/>
        <end position="145"/>
    </location>
</feature>
<reference evidence="3 4" key="1">
    <citation type="submission" date="2022-12" db="EMBL/GenBank/DDBJ databases">
        <title>Chromosome-level genome of Tegillarca granosa.</title>
        <authorList>
            <person name="Kim J."/>
        </authorList>
    </citation>
    <scope>NUCLEOTIDE SEQUENCE [LARGE SCALE GENOMIC DNA]</scope>
    <source>
        <strain evidence="3">Teg-2019</strain>
        <tissue evidence="3">Adductor muscle</tissue>
    </source>
</reference>
<gene>
    <name evidence="3" type="ORF">KUTeg_010131</name>
</gene>
<dbReference type="Proteomes" id="UP001217089">
    <property type="component" value="Unassembled WGS sequence"/>
</dbReference>
<dbReference type="PANTHER" id="PTHR22426">
    <property type="entry name" value="ARGININE_SERINE-RICH COILED-COIL PROTEIN 2"/>
    <property type="match status" value="1"/>
</dbReference>
<dbReference type="InterPro" id="IPR028124">
    <property type="entry name" value="SMAP_dom"/>
</dbReference>
<dbReference type="EMBL" id="JARBDR010000440">
    <property type="protein sequence ID" value="KAJ8312758.1"/>
    <property type="molecule type" value="Genomic_DNA"/>
</dbReference>
<evidence type="ECO:0000256" key="1">
    <source>
        <dbReference type="SAM" id="MobiDB-lite"/>
    </source>
</evidence>
<evidence type="ECO:0000313" key="3">
    <source>
        <dbReference type="EMBL" id="KAJ8312758.1"/>
    </source>
</evidence>
<keyword evidence="4" id="KW-1185">Reference proteome</keyword>
<sequence length="348" mass="40808">MESKSRSPSVKKDKSRSRSRSPKRQRSRSRSRGKRSSRSRHSRRRRSSDRKERRRHSKSRRRRHHSRSRSRSRRHGKSRRSSRDRKRSKDRKRRSRSRDRHRRRRSHSRDRKHRHRSRSRSRSRSRDRFRSPVRSDLKPVTFKEQMRQELLRAGKILHNDEDGNKASEKPVQIPLSTKEFLKTIAVSTAATGVTPQMALLETMAAMHKKAQEITGIPVPKYYNPAAVNPLKYAEQVQKRKLLWSKAKDHKEDKEKEWQGSTFTSDQDGKVSAKFRKLMGMKDSDGKEEHGEIPVEMTEEQKRKQAELFSRLDKEYEFARMTTHTQRGVGLGFSSHPIYPAGSGGGGAT</sequence>
<evidence type="ECO:0000313" key="4">
    <source>
        <dbReference type="Proteomes" id="UP001217089"/>
    </source>
</evidence>